<reference evidence="1" key="1">
    <citation type="journal article" date="2020" name="Nature">
        <title>Giant virus diversity and host interactions through global metagenomics.</title>
        <authorList>
            <person name="Schulz F."/>
            <person name="Roux S."/>
            <person name="Paez-Espino D."/>
            <person name="Jungbluth S."/>
            <person name="Walsh D.A."/>
            <person name="Denef V.J."/>
            <person name="McMahon K.D."/>
            <person name="Konstantinidis K.T."/>
            <person name="Eloe-Fadrosh E.A."/>
            <person name="Kyrpides N.C."/>
            <person name="Woyke T."/>
        </authorList>
    </citation>
    <scope>NUCLEOTIDE SEQUENCE</scope>
    <source>
        <strain evidence="1">GVMAG-M-3300025880-75</strain>
    </source>
</reference>
<name>A0A6C0J9U1_9ZZZZ</name>
<accession>A0A6C0J9U1</accession>
<protein>
    <submittedName>
        <fullName evidence="1">Uncharacterized protein</fullName>
    </submittedName>
</protein>
<sequence length="160" mass="18635">MFVSVFHNDFNPHNVIISAKTINNVMVGSDFHRLIFSDEQCSTNGIYIHFSLNNISVEKYFNKIKCSFENNSTNNQTISSVKSIEKMILNKFKNIKNRTLSCRIQEQLQNGFIKLYGDDAVKYGKQNEIHFLLKISGIWASDQTNDFGLTFRFFIFNHQF</sequence>
<dbReference type="AlphaFoldDB" id="A0A6C0J9U1"/>
<proteinExistence type="predicted"/>
<evidence type="ECO:0000313" key="1">
    <source>
        <dbReference type="EMBL" id="QHU02389.1"/>
    </source>
</evidence>
<dbReference type="EMBL" id="MN740356">
    <property type="protein sequence ID" value="QHU02389.1"/>
    <property type="molecule type" value="Genomic_DNA"/>
</dbReference>
<organism evidence="1">
    <name type="scientific">viral metagenome</name>
    <dbReference type="NCBI Taxonomy" id="1070528"/>
    <lineage>
        <taxon>unclassified sequences</taxon>
        <taxon>metagenomes</taxon>
        <taxon>organismal metagenomes</taxon>
    </lineage>
</organism>